<evidence type="ECO:0000313" key="2">
    <source>
        <dbReference type="Proteomes" id="UP000215335"/>
    </source>
</evidence>
<keyword evidence="2" id="KW-1185">Reference proteome</keyword>
<dbReference type="EMBL" id="NNAY01002572">
    <property type="protein sequence ID" value="OXU21025.1"/>
    <property type="molecule type" value="Genomic_DNA"/>
</dbReference>
<comment type="caution">
    <text evidence="1">The sequence shown here is derived from an EMBL/GenBank/DDBJ whole genome shotgun (WGS) entry which is preliminary data.</text>
</comment>
<sequence>MLISPSLKWVKCRINMDLIVDCHGFKDETGGFIFKELAYLDPNEPCAVPQLILFQPPHSWNDLSNTVKITNL</sequence>
<dbReference type="OrthoDB" id="7612378at2759"/>
<name>A0A232ERP0_9HYME</name>
<protein>
    <submittedName>
        <fullName evidence="1">Uncharacterized protein</fullName>
    </submittedName>
</protein>
<proteinExistence type="predicted"/>
<reference evidence="1 2" key="1">
    <citation type="journal article" date="2017" name="Curr. Biol.">
        <title>The Evolution of Venom by Co-option of Single-Copy Genes.</title>
        <authorList>
            <person name="Martinson E.O."/>
            <person name="Mrinalini"/>
            <person name="Kelkar Y.D."/>
            <person name="Chang C.H."/>
            <person name="Werren J.H."/>
        </authorList>
    </citation>
    <scope>NUCLEOTIDE SEQUENCE [LARGE SCALE GENOMIC DNA]</scope>
    <source>
        <strain evidence="1 2">Alberta</strain>
        <tissue evidence="1">Whole body</tissue>
    </source>
</reference>
<accession>A0A232ERP0</accession>
<gene>
    <name evidence="1" type="ORF">TSAR_009275</name>
</gene>
<dbReference type="AlphaFoldDB" id="A0A232ERP0"/>
<organism evidence="1 2">
    <name type="scientific">Trichomalopsis sarcophagae</name>
    <dbReference type="NCBI Taxonomy" id="543379"/>
    <lineage>
        <taxon>Eukaryota</taxon>
        <taxon>Metazoa</taxon>
        <taxon>Ecdysozoa</taxon>
        <taxon>Arthropoda</taxon>
        <taxon>Hexapoda</taxon>
        <taxon>Insecta</taxon>
        <taxon>Pterygota</taxon>
        <taxon>Neoptera</taxon>
        <taxon>Endopterygota</taxon>
        <taxon>Hymenoptera</taxon>
        <taxon>Apocrita</taxon>
        <taxon>Proctotrupomorpha</taxon>
        <taxon>Chalcidoidea</taxon>
        <taxon>Pteromalidae</taxon>
        <taxon>Pteromalinae</taxon>
        <taxon>Trichomalopsis</taxon>
    </lineage>
</organism>
<evidence type="ECO:0000313" key="1">
    <source>
        <dbReference type="EMBL" id="OXU21025.1"/>
    </source>
</evidence>
<dbReference type="Proteomes" id="UP000215335">
    <property type="component" value="Unassembled WGS sequence"/>
</dbReference>